<dbReference type="InterPro" id="IPR007109">
    <property type="entry name" value="Brix"/>
</dbReference>
<feature type="compositionally biased region" description="Basic and acidic residues" evidence="1">
    <location>
        <begin position="320"/>
        <end position="343"/>
    </location>
</feature>
<dbReference type="GO" id="GO:0006364">
    <property type="term" value="P:rRNA processing"/>
    <property type="evidence" value="ECO:0007669"/>
    <property type="project" value="InterPro"/>
</dbReference>
<dbReference type="EMBL" id="GECZ01010343">
    <property type="protein sequence ID" value="JAS59426.1"/>
    <property type="molecule type" value="Transcribed_RNA"/>
</dbReference>
<organism evidence="3">
    <name type="scientific">Cuerna arida</name>
    <dbReference type="NCBI Taxonomy" id="1464854"/>
    <lineage>
        <taxon>Eukaryota</taxon>
        <taxon>Metazoa</taxon>
        <taxon>Ecdysozoa</taxon>
        <taxon>Arthropoda</taxon>
        <taxon>Hexapoda</taxon>
        <taxon>Insecta</taxon>
        <taxon>Pterygota</taxon>
        <taxon>Neoptera</taxon>
        <taxon>Paraneoptera</taxon>
        <taxon>Hemiptera</taxon>
        <taxon>Auchenorrhyncha</taxon>
        <taxon>Membracoidea</taxon>
        <taxon>Cicadellidae</taxon>
        <taxon>Cicadellinae</taxon>
        <taxon>Proconiini</taxon>
        <taxon>Cuerna</taxon>
    </lineage>
</organism>
<feature type="compositionally biased region" description="Basic residues" evidence="1">
    <location>
        <begin position="1"/>
        <end position="11"/>
    </location>
</feature>
<feature type="compositionally biased region" description="Basic and acidic residues" evidence="1">
    <location>
        <begin position="408"/>
        <end position="434"/>
    </location>
</feature>
<feature type="compositionally biased region" description="Basic and acidic residues" evidence="1">
    <location>
        <begin position="382"/>
        <end position="398"/>
    </location>
</feature>
<reference evidence="3" key="1">
    <citation type="submission" date="2015-11" db="EMBL/GenBank/DDBJ databases">
        <title>De novo transcriptome assembly of four potential Pierce s Disease insect vectors from Arizona vineyards.</title>
        <authorList>
            <person name="Tassone E.E."/>
        </authorList>
    </citation>
    <scope>NUCLEOTIDE SEQUENCE</scope>
</reference>
<feature type="region of interest" description="Disordered" evidence="1">
    <location>
        <begin position="1"/>
        <end position="28"/>
    </location>
</feature>
<feature type="region of interest" description="Disordered" evidence="1">
    <location>
        <begin position="361"/>
        <end position="484"/>
    </location>
</feature>
<feature type="compositionally biased region" description="Low complexity" evidence="1">
    <location>
        <begin position="444"/>
        <end position="465"/>
    </location>
</feature>
<dbReference type="AlphaFoldDB" id="A0A1B6GAG7"/>
<evidence type="ECO:0000313" key="3">
    <source>
        <dbReference type="EMBL" id="JAS59426.1"/>
    </source>
</evidence>
<proteinExistence type="predicted"/>
<dbReference type="PROSITE" id="PS50833">
    <property type="entry name" value="BRIX"/>
    <property type="match status" value="1"/>
</dbReference>
<dbReference type="PANTHER" id="PTHR12661:SF5">
    <property type="entry name" value="SUPPRESSOR OF SWI4 1 HOMOLOG"/>
    <property type="match status" value="1"/>
</dbReference>
<dbReference type="GO" id="GO:0030687">
    <property type="term" value="C:preribosome, large subunit precursor"/>
    <property type="evidence" value="ECO:0007669"/>
    <property type="project" value="TreeGrafter"/>
</dbReference>
<evidence type="ECO:0000256" key="1">
    <source>
        <dbReference type="SAM" id="MobiDB-lite"/>
    </source>
</evidence>
<dbReference type="PANTHER" id="PTHR12661">
    <property type="entry name" value="PETER PAN-RELATED"/>
    <property type="match status" value="1"/>
</dbReference>
<dbReference type="GO" id="GO:0019843">
    <property type="term" value="F:rRNA binding"/>
    <property type="evidence" value="ECO:0007669"/>
    <property type="project" value="InterPro"/>
</dbReference>
<sequence>MGKRRSKKGKTVKNNPNSAETEPEELTRAPHSFVIHRGSVGRTIVDFTKDFRKVMEPFTASSLKVRKKNVLKDFAAVAGLLHVSHLVMFTSTETASYVRFGRFPRGPTLTFRMLKYSLSREVLSQLRKQYAFDKAFRNFPLVVLNNFSGEGAHMKLMATMFQNMFPTINLTKVNLDSVRRCVLFNYNREDKTIEFRHYGIRVAPVGLSRGVKKLVQSKVPNLGRYEDVSEFLLRGDVSESEAEDDGESHVTLPQKISSRGNVQDGQSAIRLSELGPRMTLQLIKVEGGLCEGEVIYHDLITKTDKEIALINKRREQKRRLKEERKRIQEKNKQEKEKKKEMLKKKSLEGIEKKKKEYLSKDDVGGVKLTGETNTAEADDDSEWYRKEVGQDPDKDLFSKHKSSGMKRKYSDKESRDRYNKKPKNDFNQDRDQRAKKIFTRNKSKQTSQNQKKSFKPSFTKKFQQKNSKSKRVMGSKVRKGQRHR</sequence>
<dbReference type="SMART" id="SM00879">
    <property type="entry name" value="Brix"/>
    <property type="match status" value="1"/>
</dbReference>
<feature type="region of interest" description="Disordered" evidence="1">
    <location>
        <begin position="318"/>
        <end position="343"/>
    </location>
</feature>
<feature type="compositionally biased region" description="Basic residues" evidence="1">
    <location>
        <begin position="467"/>
        <end position="484"/>
    </location>
</feature>
<gene>
    <name evidence="3" type="ORF">g.21294</name>
</gene>
<protein>
    <recommendedName>
        <fullName evidence="2">Brix domain-containing protein</fullName>
    </recommendedName>
</protein>
<name>A0A1B6GAG7_9HEMI</name>
<dbReference type="Pfam" id="PF04427">
    <property type="entry name" value="Brix"/>
    <property type="match status" value="1"/>
</dbReference>
<accession>A0A1B6GAG7</accession>
<dbReference type="GO" id="GO:0000027">
    <property type="term" value="P:ribosomal large subunit assembly"/>
    <property type="evidence" value="ECO:0007669"/>
    <property type="project" value="TreeGrafter"/>
</dbReference>
<evidence type="ECO:0000259" key="2">
    <source>
        <dbReference type="PROSITE" id="PS50833"/>
    </source>
</evidence>
<feature type="domain" description="Brix" evidence="2">
    <location>
        <begin position="30"/>
        <end position="291"/>
    </location>
</feature>
<dbReference type="InterPro" id="IPR045112">
    <property type="entry name" value="PPAN-like"/>
</dbReference>